<dbReference type="Gene3D" id="3.30.2310.20">
    <property type="entry name" value="RelE-like"/>
    <property type="match status" value="1"/>
</dbReference>
<comment type="caution">
    <text evidence="7">The sequence shown here is derived from an EMBL/GenBank/DDBJ whole genome shotgun (WGS) entry which is preliminary data.</text>
</comment>
<proteinExistence type="inferred from homology"/>
<dbReference type="PANTHER" id="PTHR38039:SF1">
    <property type="entry name" value="TOXIN YOEB"/>
    <property type="match status" value="1"/>
</dbReference>
<evidence type="ECO:0000256" key="6">
    <source>
        <dbReference type="ARBA" id="ARBA00030388"/>
    </source>
</evidence>
<dbReference type="GO" id="GO:0006401">
    <property type="term" value="P:RNA catabolic process"/>
    <property type="evidence" value="ECO:0007669"/>
    <property type="project" value="InterPro"/>
</dbReference>
<dbReference type="GO" id="GO:0016787">
    <property type="term" value="F:hydrolase activity"/>
    <property type="evidence" value="ECO:0007669"/>
    <property type="project" value="UniProtKB-KW"/>
</dbReference>
<dbReference type="Pfam" id="PF06769">
    <property type="entry name" value="YoeB_toxin"/>
    <property type="match status" value="1"/>
</dbReference>
<keyword evidence="3" id="KW-0540">Nuclease</keyword>
<dbReference type="RefSeq" id="WP_053170705.1">
    <property type="nucleotide sequence ID" value="NZ_LFYT02000006.1"/>
</dbReference>
<accession>A0A2T7UFG8</accession>
<dbReference type="NCBIfam" id="TIGR02116">
    <property type="entry name" value="toxin_Txe_YoeB"/>
    <property type="match status" value="1"/>
</dbReference>
<evidence type="ECO:0000256" key="5">
    <source>
        <dbReference type="ARBA" id="ARBA00022801"/>
    </source>
</evidence>
<keyword evidence="5" id="KW-0378">Hydrolase</keyword>
<keyword evidence="4" id="KW-0255">Endonuclease</keyword>
<gene>
    <name evidence="7" type="ORF">H663_007525</name>
</gene>
<keyword evidence="8" id="KW-1185">Reference proteome</keyword>
<evidence type="ECO:0000313" key="7">
    <source>
        <dbReference type="EMBL" id="PVE43394.1"/>
    </source>
</evidence>
<dbReference type="AlphaFoldDB" id="A0A2T7UFG8"/>
<evidence type="ECO:0000256" key="1">
    <source>
        <dbReference type="ARBA" id="ARBA00008172"/>
    </source>
</evidence>
<dbReference type="STRING" id="1293045.H663_05745"/>
<dbReference type="Proteomes" id="UP000037507">
    <property type="component" value="Unassembled WGS sequence"/>
</dbReference>
<evidence type="ECO:0000256" key="3">
    <source>
        <dbReference type="ARBA" id="ARBA00022722"/>
    </source>
</evidence>
<evidence type="ECO:0000256" key="2">
    <source>
        <dbReference type="ARBA" id="ARBA00022649"/>
    </source>
</evidence>
<keyword evidence="2" id="KW-1277">Toxin-antitoxin system</keyword>
<dbReference type="EMBL" id="LFYT02000006">
    <property type="protein sequence ID" value="PVE43394.1"/>
    <property type="molecule type" value="Genomic_DNA"/>
</dbReference>
<dbReference type="GO" id="GO:0045892">
    <property type="term" value="P:negative regulation of DNA-templated transcription"/>
    <property type="evidence" value="ECO:0007669"/>
    <property type="project" value="TreeGrafter"/>
</dbReference>
<evidence type="ECO:0000256" key="4">
    <source>
        <dbReference type="ARBA" id="ARBA00022759"/>
    </source>
</evidence>
<dbReference type="InterPro" id="IPR009614">
    <property type="entry name" value="YoeB_toxin"/>
</dbReference>
<sequence length="87" mass="10161">MREVRFTPDGWDAYTWWQGQDRKTLKRINALIDAACRDPFEGIGKPEPLVGNLAGFWSRRIDETNRLVYEADEVSVLIVACRFHYDD</sequence>
<comment type="similarity">
    <text evidence="1">Belongs to the YoeB family.</text>
</comment>
<evidence type="ECO:0000313" key="8">
    <source>
        <dbReference type="Proteomes" id="UP000037507"/>
    </source>
</evidence>
<organism evidence="7 8">
    <name type="scientific">Limnohabitans planktonicus II-D5</name>
    <dbReference type="NCBI Taxonomy" id="1293045"/>
    <lineage>
        <taxon>Bacteria</taxon>
        <taxon>Pseudomonadati</taxon>
        <taxon>Pseudomonadota</taxon>
        <taxon>Betaproteobacteria</taxon>
        <taxon>Burkholderiales</taxon>
        <taxon>Comamonadaceae</taxon>
        <taxon>Limnohabitans</taxon>
    </lineage>
</organism>
<dbReference type="GO" id="GO:0004519">
    <property type="term" value="F:endonuclease activity"/>
    <property type="evidence" value="ECO:0007669"/>
    <property type="project" value="UniProtKB-KW"/>
</dbReference>
<reference evidence="7" key="1">
    <citation type="submission" date="2017-04" db="EMBL/GenBank/DDBJ databases">
        <title>Unexpected and diverse lifestyles within the genus Limnohabitans.</title>
        <authorList>
            <person name="Kasalicky V."/>
            <person name="Mehrshad M."/>
            <person name="Andrei S.-A."/>
            <person name="Salcher M."/>
            <person name="Kratochvilova H."/>
            <person name="Simek K."/>
            <person name="Ghai R."/>
        </authorList>
    </citation>
    <scope>NUCLEOTIDE SEQUENCE [LARGE SCALE GENOMIC DNA]</scope>
    <source>
        <strain evidence="7">II-D5</strain>
    </source>
</reference>
<dbReference type="OrthoDB" id="9801102at2"/>
<protein>
    <recommendedName>
        <fullName evidence="6">Putative mRNA interferase YoeB</fullName>
    </recommendedName>
</protein>
<dbReference type="PANTHER" id="PTHR38039">
    <property type="entry name" value="TOXIN YOEB"/>
    <property type="match status" value="1"/>
</dbReference>
<dbReference type="InterPro" id="IPR035093">
    <property type="entry name" value="RelE/ParE_toxin_dom_sf"/>
</dbReference>
<name>A0A2T7UFG8_9BURK</name>
<dbReference type="SUPFAM" id="SSF143011">
    <property type="entry name" value="RelE-like"/>
    <property type="match status" value="1"/>
</dbReference>